<feature type="transmembrane region" description="Helical" evidence="1">
    <location>
        <begin position="105"/>
        <end position="124"/>
    </location>
</feature>
<proteinExistence type="predicted"/>
<keyword evidence="1" id="KW-1133">Transmembrane helix</keyword>
<evidence type="ECO:0000313" key="3">
    <source>
        <dbReference type="Proteomes" id="UP001597262"/>
    </source>
</evidence>
<protein>
    <submittedName>
        <fullName evidence="2">YqhR family membrane protein</fullName>
    </submittedName>
</protein>
<keyword evidence="1" id="KW-0472">Membrane</keyword>
<keyword evidence="3" id="KW-1185">Reference proteome</keyword>
<gene>
    <name evidence="2" type="ORF">ACFQ3W_07980</name>
</gene>
<evidence type="ECO:0000256" key="1">
    <source>
        <dbReference type="SAM" id="Phobius"/>
    </source>
</evidence>
<dbReference type="InterPro" id="IPR024563">
    <property type="entry name" value="YqhR"/>
</dbReference>
<organism evidence="2 3">
    <name type="scientific">Paenibacillus puldeungensis</name>
    <dbReference type="NCBI Taxonomy" id="696536"/>
    <lineage>
        <taxon>Bacteria</taxon>
        <taxon>Bacillati</taxon>
        <taxon>Bacillota</taxon>
        <taxon>Bacilli</taxon>
        <taxon>Bacillales</taxon>
        <taxon>Paenibacillaceae</taxon>
        <taxon>Paenibacillus</taxon>
    </lineage>
</organism>
<feature type="transmembrane region" description="Helical" evidence="1">
    <location>
        <begin position="136"/>
        <end position="156"/>
    </location>
</feature>
<comment type="caution">
    <text evidence="2">The sequence shown here is derived from an EMBL/GenBank/DDBJ whole genome shotgun (WGS) entry which is preliminary data.</text>
</comment>
<accession>A0ABW3RVW3</accession>
<sequence>MEIFRYGGMIANMSNSEKGQKLERQSRYSGEHERQVDTRIQTWRQQRNQRTNIWMFSLEVGFFAGLIWGGLKGVMYFMSFTTVLPGYLVEPFFKSKFLHSLSGYFVGWASFIVFSILATMLYTAAFRKLKGPGPGILYGIAWWTFIFTILGPTYHLTRPLVELSKNTVLSEFCLYVLWGLFIGYTAAEEFTNERGREPKKTPNNALQ</sequence>
<reference evidence="3" key="1">
    <citation type="journal article" date="2019" name="Int. J. Syst. Evol. Microbiol.">
        <title>The Global Catalogue of Microorganisms (GCM) 10K type strain sequencing project: providing services to taxonomists for standard genome sequencing and annotation.</title>
        <authorList>
            <consortium name="The Broad Institute Genomics Platform"/>
            <consortium name="The Broad Institute Genome Sequencing Center for Infectious Disease"/>
            <person name="Wu L."/>
            <person name="Ma J."/>
        </authorList>
    </citation>
    <scope>NUCLEOTIDE SEQUENCE [LARGE SCALE GENOMIC DNA]</scope>
    <source>
        <strain evidence="3">CCUG 59189</strain>
    </source>
</reference>
<name>A0ABW3RVW3_9BACL</name>
<feature type="transmembrane region" description="Helical" evidence="1">
    <location>
        <begin position="51"/>
        <end position="68"/>
    </location>
</feature>
<keyword evidence="1" id="KW-0812">Transmembrane</keyword>
<feature type="transmembrane region" description="Helical" evidence="1">
    <location>
        <begin position="168"/>
        <end position="187"/>
    </location>
</feature>
<evidence type="ECO:0000313" key="2">
    <source>
        <dbReference type="EMBL" id="MFD1176235.1"/>
    </source>
</evidence>
<dbReference type="RefSeq" id="WP_379318387.1">
    <property type="nucleotide sequence ID" value="NZ_JBHTLM010000004.1"/>
</dbReference>
<dbReference type="Proteomes" id="UP001597262">
    <property type="component" value="Unassembled WGS sequence"/>
</dbReference>
<dbReference type="EMBL" id="JBHTLM010000004">
    <property type="protein sequence ID" value="MFD1176235.1"/>
    <property type="molecule type" value="Genomic_DNA"/>
</dbReference>
<dbReference type="Pfam" id="PF11085">
    <property type="entry name" value="YqhR"/>
    <property type="match status" value="1"/>
</dbReference>